<dbReference type="PANTHER" id="PTHR32060:SF30">
    <property type="entry name" value="CARBOXY-TERMINAL PROCESSING PROTEASE CTPA"/>
    <property type="match status" value="1"/>
</dbReference>
<dbReference type="PROSITE" id="PS50106">
    <property type="entry name" value="PDZ"/>
    <property type="match status" value="1"/>
</dbReference>
<keyword evidence="2 5" id="KW-0645">Protease</keyword>
<dbReference type="STRING" id="1941349.STSP1_01851"/>
<dbReference type="Pfam" id="PF00595">
    <property type="entry name" value="PDZ"/>
    <property type="match status" value="1"/>
</dbReference>
<dbReference type="GO" id="GO:0007165">
    <property type="term" value="P:signal transduction"/>
    <property type="evidence" value="ECO:0007669"/>
    <property type="project" value="TreeGrafter"/>
</dbReference>
<dbReference type="InterPro" id="IPR005151">
    <property type="entry name" value="Tail-specific_protease"/>
</dbReference>
<proteinExistence type="inferred from homology"/>
<dbReference type="InterPro" id="IPR036034">
    <property type="entry name" value="PDZ_sf"/>
</dbReference>
<dbReference type="NCBIfam" id="TIGR00225">
    <property type="entry name" value="prc"/>
    <property type="match status" value="1"/>
</dbReference>
<organism evidence="9 10">
    <name type="scientific">Sedimentisphaera salicampi</name>
    <dbReference type="NCBI Taxonomy" id="1941349"/>
    <lineage>
        <taxon>Bacteria</taxon>
        <taxon>Pseudomonadati</taxon>
        <taxon>Planctomycetota</taxon>
        <taxon>Phycisphaerae</taxon>
        <taxon>Sedimentisphaerales</taxon>
        <taxon>Sedimentisphaeraceae</taxon>
        <taxon>Sedimentisphaera</taxon>
    </lineage>
</organism>
<accession>A0A1W6LNT8</accession>
<protein>
    <submittedName>
        <fullName evidence="9">Putative CtpA-like serine protease</fullName>
        <ecNumber evidence="9">3.4.21.-</ecNumber>
    </submittedName>
</protein>
<dbReference type="EC" id="3.4.21.-" evidence="9"/>
<dbReference type="GO" id="GO:0004175">
    <property type="term" value="F:endopeptidase activity"/>
    <property type="evidence" value="ECO:0007669"/>
    <property type="project" value="TreeGrafter"/>
</dbReference>
<dbReference type="SUPFAM" id="SSF50156">
    <property type="entry name" value="PDZ domain-like"/>
    <property type="match status" value="1"/>
</dbReference>
<evidence type="ECO:0000256" key="5">
    <source>
        <dbReference type="RuleBase" id="RU004404"/>
    </source>
</evidence>
<keyword evidence="10" id="KW-1185">Reference proteome</keyword>
<dbReference type="InterPro" id="IPR001478">
    <property type="entry name" value="PDZ"/>
</dbReference>
<dbReference type="GO" id="GO:0030288">
    <property type="term" value="C:outer membrane-bounded periplasmic space"/>
    <property type="evidence" value="ECO:0007669"/>
    <property type="project" value="TreeGrafter"/>
</dbReference>
<gene>
    <name evidence="9" type="ORF">STSP1_01851</name>
</gene>
<name>A0A1W6LNT8_9BACT</name>
<dbReference type="GO" id="GO:0008236">
    <property type="term" value="F:serine-type peptidase activity"/>
    <property type="evidence" value="ECO:0007669"/>
    <property type="project" value="UniProtKB-KW"/>
</dbReference>
<reference evidence="10" key="1">
    <citation type="submission" date="2017-04" db="EMBL/GenBank/DDBJ databases">
        <title>Comparative genomics and description of representatives of a novel lineage of planctomycetes thriving in anoxic sediments.</title>
        <authorList>
            <person name="Spring S."/>
            <person name="Bunk B."/>
            <person name="Sproer C."/>
        </authorList>
    </citation>
    <scope>NUCLEOTIDE SEQUENCE [LARGE SCALE GENOMIC DNA]</scope>
    <source>
        <strain evidence="10">ST-PulAB-D4</strain>
    </source>
</reference>
<feature type="region of interest" description="Disordered" evidence="6">
    <location>
        <begin position="119"/>
        <end position="157"/>
    </location>
</feature>
<dbReference type="Pfam" id="PF03572">
    <property type="entry name" value="Peptidase_S41"/>
    <property type="match status" value="1"/>
</dbReference>
<dbReference type="AlphaFoldDB" id="A0A1W6LNT8"/>
<dbReference type="Gene3D" id="3.90.226.10">
    <property type="entry name" value="2-enoyl-CoA Hydratase, Chain A, domain 1"/>
    <property type="match status" value="1"/>
</dbReference>
<evidence type="ECO:0000313" key="10">
    <source>
        <dbReference type="Proteomes" id="UP000193334"/>
    </source>
</evidence>
<feature type="signal peptide" evidence="7">
    <location>
        <begin position="1"/>
        <end position="30"/>
    </location>
</feature>
<dbReference type="SMART" id="SM00228">
    <property type="entry name" value="PDZ"/>
    <property type="match status" value="1"/>
</dbReference>
<comment type="similarity">
    <text evidence="1 5">Belongs to the peptidase S41A family.</text>
</comment>
<dbReference type="KEGG" id="pbp:STSP1_01851"/>
<keyword evidence="3 5" id="KW-0378">Hydrolase</keyword>
<dbReference type="Gene3D" id="3.30.750.44">
    <property type="match status" value="1"/>
</dbReference>
<dbReference type="InterPro" id="IPR029045">
    <property type="entry name" value="ClpP/crotonase-like_dom_sf"/>
</dbReference>
<keyword evidence="7" id="KW-0732">Signal</keyword>
<evidence type="ECO:0000256" key="6">
    <source>
        <dbReference type="SAM" id="MobiDB-lite"/>
    </source>
</evidence>
<dbReference type="Proteomes" id="UP000193334">
    <property type="component" value="Chromosome"/>
</dbReference>
<feature type="domain" description="PDZ" evidence="8">
    <location>
        <begin position="391"/>
        <end position="458"/>
    </location>
</feature>
<dbReference type="GO" id="GO:0006508">
    <property type="term" value="P:proteolysis"/>
    <property type="evidence" value="ECO:0007669"/>
    <property type="project" value="UniProtKB-KW"/>
</dbReference>
<dbReference type="CDD" id="cd06782">
    <property type="entry name" value="cpPDZ_CPP-like"/>
    <property type="match status" value="1"/>
</dbReference>
<dbReference type="SMART" id="SM00245">
    <property type="entry name" value="TSPc"/>
    <property type="match status" value="1"/>
</dbReference>
<keyword evidence="4 5" id="KW-0720">Serine protease</keyword>
<dbReference type="PANTHER" id="PTHR32060">
    <property type="entry name" value="TAIL-SPECIFIC PROTEASE"/>
    <property type="match status" value="1"/>
</dbReference>
<evidence type="ECO:0000256" key="2">
    <source>
        <dbReference type="ARBA" id="ARBA00022670"/>
    </source>
</evidence>
<evidence type="ECO:0000313" key="9">
    <source>
        <dbReference type="EMBL" id="ARN57444.1"/>
    </source>
</evidence>
<evidence type="ECO:0000259" key="8">
    <source>
        <dbReference type="PROSITE" id="PS50106"/>
    </source>
</evidence>
<dbReference type="CDD" id="cd07560">
    <property type="entry name" value="Peptidase_S41_CPP"/>
    <property type="match status" value="1"/>
</dbReference>
<dbReference type="InterPro" id="IPR004447">
    <property type="entry name" value="Peptidase_S41A"/>
</dbReference>
<dbReference type="Gene3D" id="2.30.42.10">
    <property type="match status" value="1"/>
</dbReference>
<sequence precursor="true">MLTLISGFIVRNRLSIIAASILIAFTAAMAGEDLNSACIAISEGNFSKAEKIAQNSSEDGIAKVQTLLSSYEEFSGRREKFRKDKYEEKQKELQELIDDCLKGELSNMLKLEEFAEQYVENKEKEQESQEEQDSENPENIAPPAAQNSTDEEEKDSETEALIDFFVAVSNIKEYATEAQQKKLLSSELMENLKEASVSKAMELEDEGKWAESYTGCYYWLNTLYEENEEYENKADNLLEKMTVKSSFIDSPCETAENRAEGIELIMLKRTIKVLTYTYITPLDFEKMLHTGLDRCITVAEVLSFPDEDIAVSFDKSGINDYVAGVRKIKDKYTSSILENYYHTQVFQAFNEVLALNKKTLKLPSEVLIMQFTESVLSELDPYTNIVWPFFVKEFQKSITQEFSGIGVEISKEGGRLIVNSLLPNTPAFGSGLDAEDVILEVDGVSTEGMSINCAVSKISGPEGTAVSLKVRHKGSDKTEIIEIERGRIVVPTVKGWKRQKEEDWSYLIDEENNIGLIRLTSFSEATTEQMKKAIKNMRKDALNGLILDLRYNSGGLLSTAVDIVDMFIEKGPVVSTKPRMGLPEEHFAQHETFLPDCPLVVLINEGSASASEIVSGALSDPKYERATLVGSRTYGKGSVQTVTAAPGKGAQLKYTMAFYYLPSGQPVKNRYQLEKMGRKDWGIAPDVKLEMYGSEFEDYFDVQQGNDILVQDGHVFSEDEDRKKKHSAEETVNSDPQLEMGLIVLKAKMLAEGMDVNF</sequence>
<evidence type="ECO:0000256" key="4">
    <source>
        <dbReference type="ARBA" id="ARBA00022825"/>
    </source>
</evidence>
<dbReference type="EMBL" id="CP021023">
    <property type="protein sequence ID" value="ARN57444.1"/>
    <property type="molecule type" value="Genomic_DNA"/>
</dbReference>
<dbReference type="SUPFAM" id="SSF52096">
    <property type="entry name" value="ClpP/crotonase"/>
    <property type="match status" value="1"/>
</dbReference>
<feature type="chain" id="PRO_5013139861" evidence="7">
    <location>
        <begin position="31"/>
        <end position="758"/>
    </location>
</feature>
<evidence type="ECO:0000256" key="1">
    <source>
        <dbReference type="ARBA" id="ARBA00009179"/>
    </source>
</evidence>
<evidence type="ECO:0000256" key="7">
    <source>
        <dbReference type="SAM" id="SignalP"/>
    </source>
</evidence>
<evidence type="ECO:0000256" key="3">
    <source>
        <dbReference type="ARBA" id="ARBA00022801"/>
    </source>
</evidence>